<evidence type="ECO:0000256" key="3">
    <source>
        <dbReference type="SAM" id="MobiDB-lite"/>
    </source>
</evidence>
<dbReference type="InterPro" id="IPR058245">
    <property type="entry name" value="NreC/VraR/RcsB-like_REC"/>
</dbReference>
<dbReference type="GO" id="GO:0003677">
    <property type="term" value="F:DNA binding"/>
    <property type="evidence" value="ECO:0007669"/>
    <property type="project" value="UniProtKB-KW"/>
</dbReference>
<feature type="domain" description="Response regulatory" evidence="4">
    <location>
        <begin position="11"/>
        <end position="130"/>
    </location>
</feature>
<organism evidence="5 6">
    <name type="scientific">Cupriavidus basilensis OR16</name>
    <dbReference type="NCBI Taxonomy" id="1127483"/>
    <lineage>
        <taxon>Bacteria</taxon>
        <taxon>Pseudomonadati</taxon>
        <taxon>Pseudomonadota</taxon>
        <taxon>Betaproteobacteria</taxon>
        <taxon>Burkholderiales</taxon>
        <taxon>Burkholderiaceae</taxon>
        <taxon>Cupriavidus</taxon>
    </lineage>
</organism>
<accession>H1S5Q5</accession>
<keyword evidence="2" id="KW-0597">Phosphoprotein</keyword>
<sequence>MPARVPRATSHIVIADDHPVVLVGLRGLLAQFEGIEIVGSARNSTEILTLLSRQPCDVLLTDYVMPGGAHGDGLRMIELVRRRYPALSILVVTMLENPVQIGKLVRFEHLSVVSKLDDASHITAALAQVLDGVRCLSPTIQRLLDSSGPPASPASWQRASSRPGERTAARNRKHRRPGTPPKAIHRIHWTFPWVPATMNGHESALDGCRGNPLGPVTHHLSGKRLSCRAGQGGSNEPSSILGGPVVRSPGCRGGLPLQHRSRAYRTPEHRFRAPDGAARAAHGPVHRRGAVQPADPPARPKGAPGDPL</sequence>
<dbReference type="SUPFAM" id="SSF52172">
    <property type="entry name" value="CheY-like"/>
    <property type="match status" value="1"/>
</dbReference>
<keyword evidence="1" id="KW-0238">DNA-binding</keyword>
<feature type="region of interest" description="Disordered" evidence="3">
    <location>
        <begin position="251"/>
        <end position="308"/>
    </location>
</feature>
<feature type="modified residue" description="4-aspartylphosphate" evidence="2">
    <location>
        <position position="62"/>
    </location>
</feature>
<dbReference type="InterPro" id="IPR039420">
    <property type="entry name" value="WalR-like"/>
</dbReference>
<dbReference type="GO" id="GO:0000160">
    <property type="term" value="P:phosphorelay signal transduction system"/>
    <property type="evidence" value="ECO:0007669"/>
    <property type="project" value="InterPro"/>
</dbReference>
<dbReference type="Proteomes" id="UP000005808">
    <property type="component" value="Unassembled WGS sequence"/>
</dbReference>
<name>H1S5Q5_9BURK</name>
<dbReference type="CDD" id="cd17535">
    <property type="entry name" value="REC_NarL-like"/>
    <property type="match status" value="1"/>
</dbReference>
<evidence type="ECO:0000313" key="5">
    <source>
        <dbReference type="EMBL" id="EHP42137.1"/>
    </source>
</evidence>
<dbReference type="Gene3D" id="3.40.50.2300">
    <property type="match status" value="1"/>
</dbReference>
<dbReference type="PROSITE" id="PS50110">
    <property type="entry name" value="RESPONSE_REGULATORY"/>
    <property type="match status" value="1"/>
</dbReference>
<gene>
    <name evidence="5" type="ORF">OR16_15982</name>
</gene>
<evidence type="ECO:0000313" key="6">
    <source>
        <dbReference type="Proteomes" id="UP000005808"/>
    </source>
</evidence>
<protein>
    <submittedName>
        <fullName evidence="5">Two component transcriptional regulator, LuxR family protein</fullName>
    </submittedName>
</protein>
<proteinExistence type="predicted"/>
<evidence type="ECO:0000256" key="1">
    <source>
        <dbReference type="ARBA" id="ARBA00023125"/>
    </source>
</evidence>
<dbReference type="AlphaFoldDB" id="H1S5Q5"/>
<dbReference type="InterPro" id="IPR011006">
    <property type="entry name" value="CheY-like_superfamily"/>
</dbReference>
<dbReference type="PANTHER" id="PTHR43214:SF17">
    <property type="entry name" value="TRANSCRIPTIONAL REGULATORY PROTEIN RCSB"/>
    <property type="match status" value="1"/>
</dbReference>
<dbReference type="SMART" id="SM00448">
    <property type="entry name" value="REC"/>
    <property type="match status" value="1"/>
</dbReference>
<dbReference type="OrthoDB" id="8585266at2"/>
<comment type="caution">
    <text evidence="5">The sequence shown here is derived from an EMBL/GenBank/DDBJ whole genome shotgun (WGS) entry which is preliminary data.</text>
</comment>
<dbReference type="PANTHER" id="PTHR43214">
    <property type="entry name" value="TWO-COMPONENT RESPONSE REGULATOR"/>
    <property type="match status" value="1"/>
</dbReference>
<dbReference type="Pfam" id="PF00072">
    <property type="entry name" value="Response_reg"/>
    <property type="match status" value="1"/>
</dbReference>
<evidence type="ECO:0000259" key="4">
    <source>
        <dbReference type="PROSITE" id="PS50110"/>
    </source>
</evidence>
<feature type="compositionally biased region" description="Basic residues" evidence="3">
    <location>
        <begin position="169"/>
        <end position="184"/>
    </location>
</feature>
<reference evidence="5 6" key="1">
    <citation type="journal article" date="2012" name="J. Bacteriol.">
        <title>De Novo Genome Project of Cupriavidus basilensis OR16.</title>
        <authorList>
            <person name="Cserhati M."/>
            <person name="Kriszt B."/>
            <person name="Szoboszlay S."/>
            <person name="Toth A."/>
            <person name="Szabo I."/>
            <person name="Tancsics A."/>
            <person name="Nagy I."/>
            <person name="Horvath B."/>
            <person name="Nagy I."/>
            <person name="Kukolya J."/>
        </authorList>
    </citation>
    <scope>NUCLEOTIDE SEQUENCE [LARGE SCALE GENOMIC DNA]</scope>
    <source>
        <strain evidence="5 6">OR16</strain>
    </source>
</reference>
<dbReference type="InterPro" id="IPR001789">
    <property type="entry name" value="Sig_transdc_resp-reg_receiver"/>
</dbReference>
<evidence type="ECO:0000256" key="2">
    <source>
        <dbReference type="PROSITE-ProRule" id="PRU00169"/>
    </source>
</evidence>
<feature type="region of interest" description="Disordered" evidence="3">
    <location>
        <begin position="144"/>
        <end position="184"/>
    </location>
</feature>
<dbReference type="EMBL" id="AHJE01000038">
    <property type="protein sequence ID" value="EHP42137.1"/>
    <property type="molecule type" value="Genomic_DNA"/>
</dbReference>